<dbReference type="InterPro" id="IPR036291">
    <property type="entry name" value="NAD(P)-bd_dom_sf"/>
</dbReference>
<dbReference type="RefSeq" id="WP_344336042.1">
    <property type="nucleotide sequence ID" value="NZ_BAAAPZ010000003.1"/>
</dbReference>
<organism evidence="4 5">
    <name type="scientific">Brevibacterium salitolerans</name>
    <dbReference type="NCBI Taxonomy" id="1403566"/>
    <lineage>
        <taxon>Bacteria</taxon>
        <taxon>Bacillati</taxon>
        <taxon>Actinomycetota</taxon>
        <taxon>Actinomycetes</taxon>
        <taxon>Micrococcales</taxon>
        <taxon>Brevibacteriaceae</taxon>
        <taxon>Brevibacterium</taxon>
    </lineage>
</organism>
<evidence type="ECO:0000256" key="3">
    <source>
        <dbReference type="RuleBase" id="RU000363"/>
    </source>
</evidence>
<gene>
    <name evidence="4" type="ORF">GCM10009823_11300</name>
</gene>
<dbReference type="InterPro" id="IPR020904">
    <property type="entry name" value="Sc_DH/Rdtase_CS"/>
</dbReference>
<dbReference type="PANTHER" id="PTHR42760">
    <property type="entry name" value="SHORT-CHAIN DEHYDROGENASES/REDUCTASES FAMILY MEMBER"/>
    <property type="match status" value="1"/>
</dbReference>
<reference evidence="4 5" key="1">
    <citation type="journal article" date="2019" name="Int. J. Syst. Evol. Microbiol.">
        <title>The Global Catalogue of Microorganisms (GCM) 10K type strain sequencing project: providing services to taxonomists for standard genome sequencing and annotation.</title>
        <authorList>
            <consortium name="The Broad Institute Genomics Platform"/>
            <consortium name="The Broad Institute Genome Sequencing Center for Infectious Disease"/>
            <person name="Wu L."/>
            <person name="Ma J."/>
        </authorList>
    </citation>
    <scope>NUCLEOTIDE SEQUENCE [LARGE SCALE GENOMIC DNA]</scope>
    <source>
        <strain evidence="4 5">JCM 15900</strain>
    </source>
</reference>
<dbReference type="Proteomes" id="UP001500984">
    <property type="component" value="Unassembled WGS sequence"/>
</dbReference>
<comment type="similarity">
    <text evidence="1 3">Belongs to the short-chain dehydrogenases/reductases (SDR) family.</text>
</comment>
<dbReference type="Pfam" id="PF13561">
    <property type="entry name" value="adh_short_C2"/>
    <property type="match status" value="1"/>
</dbReference>
<evidence type="ECO:0000256" key="2">
    <source>
        <dbReference type="ARBA" id="ARBA00023002"/>
    </source>
</evidence>
<evidence type="ECO:0000313" key="4">
    <source>
        <dbReference type="EMBL" id="GAA2093123.1"/>
    </source>
</evidence>
<keyword evidence="5" id="KW-1185">Reference proteome</keyword>
<keyword evidence="2" id="KW-0560">Oxidoreductase</keyword>
<sequence length="281" mass="28703">MSAFDLTGRTAVVTGGNRGIGLGMARGLVEAGANVAIWGRSEETNAAAAAELSALAEASRASAAGAAGAGASGAGSAEAGAPVPGVASFVCDVADPAQVNRAMEGTLERFGRLDSLIANAGVSGMYGRLHELDLEAWRKVSAVNVEGVISSCQAALRQFLDQGEGGSLVLLASLAGIEGAGRNSLYGATKGAVLSLMRAIAVEYGRERIRANAVLPGWIATDMTQGSQDSEVFTRKVISRVPERRWGTPDDFAAAAVYLSSPGSSYVNGQQFVIDGGYTVF</sequence>
<dbReference type="SUPFAM" id="SSF51735">
    <property type="entry name" value="NAD(P)-binding Rossmann-fold domains"/>
    <property type="match status" value="1"/>
</dbReference>
<protein>
    <submittedName>
        <fullName evidence="4">SDR family oxidoreductase</fullName>
    </submittedName>
</protein>
<dbReference type="Gene3D" id="3.40.50.720">
    <property type="entry name" value="NAD(P)-binding Rossmann-like Domain"/>
    <property type="match status" value="1"/>
</dbReference>
<dbReference type="PRINTS" id="PR00081">
    <property type="entry name" value="GDHRDH"/>
</dbReference>
<dbReference type="PRINTS" id="PR00080">
    <property type="entry name" value="SDRFAMILY"/>
</dbReference>
<dbReference type="PANTHER" id="PTHR42760:SF115">
    <property type="entry name" value="3-OXOACYL-[ACYL-CARRIER-PROTEIN] REDUCTASE FABG"/>
    <property type="match status" value="1"/>
</dbReference>
<accession>A0ABN2WKU9</accession>
<dbReference type="InterPro" id="IPR002347">
    <property type="entry name" value="SDR_fam"/>
</dbReference>
<dbReference type="EMBL" id="BAAAPZ010000003">
    <property type="protein sequence ID" value="GAA2093123.1"/>
    <property type="molecule type" value="Genomic_DNA"/>
</dbReference>
<evidence type="ECO:0000313" key="5">
    <source>
        <dbReference type="Proteomes" id="UP001500984"/>
    </source>
</evidence>
<proteinExistence type="inferred from homology"/>
<dbReference type="PROSITE" id="PS00061">
    <property type="entry name" value="ADH_SHORT"/>
    <property type="match status" value="1"/>
</dbReference>
<evidence type="ECO:0000256" key="1">
    <source>
        <dbReference type="ARBA" id="ARBA00006484"/>
    </source>
</evidence>
<dbReference type="Pfam" id="PF00106">
    <property type="entry name" value="adh_short"/>
    <property type="match status" value="1"/>
</dbReference>
<comment type="caution">
    <text evidence="4">The sequence shown here is derived from an EMBL/GenBank/DDBJ whole genome shotgun (WGS) entry which is preliminary data.</text>
</comment>
<name>A0ABN2WKU9_9MICO</name>